<comment type="caution">
    <text evidence="1">The sequence shown here is derived from an EMBL/GenBank/DDBJ whole genome shotgun (WGS) entry which is preliminary data.</text>
</comment>
<evidence type="ECO:0000313" key="2">
    <source>
        <dbReference type="Proteomes" id="UP000055048"/>
    </source>
</evidence>
<evidence type="ECO:0000313" key="1">
    <source>
        <dbReference type="EMBL" id="KRX34241.1"/>
    </source>
</evidence>
<reference evidence="1 2" key="1">
    <citation type="submission" date="2015-01" db="EMBL/GenBank/DDBJ databases">
        <title>Evolution of Trichinella species and genotypes.</title>
        <authorList>
            <person name="Korhonen P.K."/>
            <person name="Edoardo P."/>
            <person name="Giuseppe L.R."/>
            <person name="Gasser R.B."/>
        </authorList>
    </citation>
    <scope>NUCLEOTIDE SEQUENCE [LARGE SCALE GENOMIC DNA]</scope>
    <source>
        <strain evidence="1">ISS417</strain>
    </source>
</reference>
<name>A0A0V0T5H7_9BILA</name>
<sequence length="67" mass="7726">MEECWRVGIELCRVVDGGWRVCVAKGYPLYTELNDLLITRDEKWFIITEGKVGEEEFLAFVLSLAQS</sequence>
<organism evidence="1 2">
    <name type="scientific">Trichinella murrelli</name>
    <dbReference type="NCBI Taxonomy" id="144512"/>
    <lineage>
        <taxon>Eukaryota</taxon>
        <taxon>Metazoa</taxon>
        <taxon>Ecdysozoa</taxon>
        <taxon>Nematoda</taxon>
        <taxon>Enoplea</taxon>
        <taxon>Dorylaimia</taxon>
        <taxon>Trichinellida</taxon>
        <taxon>Trichinellidae</taxon>
        <taxon>Trichinella</taxon>
    </lineage>
</organism>
<dbReference type="EMBL" id="JYDJ01000604">
    <property type="protein sequence ID" value="KRX34241.1"/>
    <property type="molecule type" value="Genomic_DNA"/>
</dbReference>
<dbReference type="Proteomes" id="UP000055048">
    <property type="component" value="Unassembled WGS sequence"/>
</dbReference>
<proteinExistence type="predicted"/>
<protein>
    <submittedName>
        <fullName evidence="1">Uncharacterized protein</fullName>
    </submittedName>
</protein>
<keyword evidence="2" id="KW-1185">Reference proteome</keyword>
<dbReference type="AlphaFoldDB" id="A0A0V0T5H7"/>
<accession>A0A0V0T5H7</accession>
<gene>
    <name evidence="1" type="ORF">T05_2873</name>
</gene>